<dbReference type="AlphaFoldDB" id="A0A7L2YCK5"/>
<name>A0A7L2YCK5_JACJC</name>
<dbReference type="Proteomes" id="UP000550086">
    <property type="component" value="Unassembled WGS sequence"/>
</dbReference>
<organism evidence="1 2">
    <name type="scientific">Jacana jacana</name>
    <name type="common">Wattled jacana</name>
    <name type="synonym">Parra jacana</name>
    <dbReference type="NCBI Taxonomy" id="54508"/>
    <lineage>
        <taxon>Eukaryota</taxon>
        <taxon>Metazoa</taxon>
        <taxon>Chordata</taxon>
        <taxon>Craniata</taxon>
        <taxon>Vertebrata</taxon>
        <taxon>Euteleostomi</taxon>
        <taxon>Archelosauria</taxon>
        <taxon>Archosauria</taxon>
        <taxon>Dinosauria</taxon>
        <taxon>Saurischia</taxon>
        <taxon>Theropoda</taxon>
        <taxon>Coelurosauria</taxon>
        <taxon>Aves</taxon>
        <taxon>Neognathae</taxon>
        <taxon>Neoaves</taxon>
        <taxon>Charadriiformes</taxon>
        <taxon>Jacanidae</taxon>
        <taxon>Jacana</taxon>
    </lineage>
</organism>
<accession>A0A7L2YCK5</accession>
<evidence type="ECO:0000313" key="1">
    <source>
        <dbReference type="EMBL" id="NXS92244.1"/>
    </source>
</evidence>
<sequence length="57" mass="6561">MLYRINRLQTLLELITNETASAVGLLATQQTQMRTAIYQNRLTLGYPLARRWGIPQV</sequence>
<proteinExistence type="predicted"/>
<comment type="caution">
    <text evidence="1">The sequence shown here is derived from an EMBL/GenBank/DDBJ whole genome shotgun (WGS) entry which is preliminary data.</text>
</comment>
<reference evidence="1 2" key="1">
    <citation type="submission" date="2019-09" db="EMBL/GenBank/DDBJ databases">
        <title>Bird 10,000 Genomes (B10K) Project - Family phase.</title>
        <authorList>
            <person name="Zhang G."/>
        </authorList>
    </citation>
    <scope>NUCLEOTIDE SEQUENCE [LARGE SCALE GENOMIC DNA]</scope>
    <source>
        <strain evidence="1">B10K-DU-002-59</strain>
        <tissue evidence="1">Muscle</tissue>
    </source>
</reference>
<dbReference type="Gene3D" id="1.10.287.210">
    <property type="match status" value="1"/>
</dbReference>
<feature type="non-terminal residue" evidence="1">
    <location>
        <position position="1"/>
    </location>
</feature>
<gene>
    <name evidence="1" type="primary">Erv31_0</name>
    <name evidence="1" type="ORF">JACJAC_R14133</name>
</gene>
<evidence type="ECO:0000313" key="2">
    <source>
        <dbReference type="Proteomes" id="UP000550086"/>
    </source>
</evidence>
<dbReference type="EMBL" id="VZTM01005732">
    <property type="protein sequence ID" value="NXS92244.1"/>
    <property type="molecule type" value="Genomic_DNA"/>
</dbReference>
<feature type="non-terminal residue" evidence="1">
    <location>
        <position position="57"/>
    </location>
</feature>
<protein>
    <submittedName>
        <fullName evidence="1">ENR1 protein</fullName>
    </submittedName>
</protein>
<dbReference type="OrthoDB" id="8949317at2759"/>
<keyword evidence="2" id="KW-1185">Reference proteome</keyword>
<dbReference type="SUPFAM" id="SSF58069">
    <property type="entry name" value="Virus ectodomain"/>
    <property type="match status" value="1"/>
</dbReference>